<reference evidence="2 3" key="1">
    <citation type="submission" date="2016-10" db="EMBL/GenBank/DDBJ databases">
        <authorList>
            <person name="Varghese N."/>
            <person name="Submissions S."/>
        </authorList>
    </citation>
    <scope>NUCLEOTIDE SEQUENCE [LARGE SCALE GENOMIC DNA]</scope>
    <source>
        <strain evidence="2 3">DSM 18839</strain>
    </source>
</reference>
<comment type="caution">
    <text evidence="2">The sequence shown here is derived from an EMBL/GenBank/DDBJ whole genome shotgun (WGS) entry which is preliminary data.</text>
</comment>
<sequence length="376" mass="39571">MIRVVAPSFDRKLQLIMRVIGAVTHKQLYARLKAINPHTQYVPELAYKWVKAQSSPRNHSVYDDLAALVDLTDRGQPVGGSYLRACDYATFRALMAARYRGQLPADDGEADCPTHKAGGPAGGGGGSGAEPEESGTADEMAGLSDLPSANAVPPYLAGAYLVLSRSWSALRPTSLLCGELIVRRRQDGRWMATYLERLPAGDMRMSGQIHRIGPSVLNLLVDAEGDNAMPVILSVPPAPGVVLCGVMSGSALQDIDMGPSAGRVVCLKMTHLTRPTGGDAAPGDDDPSAVGFAAGTTYLAASPAAIAERLMTVGVAAGRARRLAAPIGALLTGSAEMGVVSTGNEQIGSLIREILRDDHHPGADKASNDRFPSRVW</sequence>
<dbReference type="EMBL" id="FNBW01000001">
    <property type="protein sequence ID" value="SDF12902.1"/>
    <property type="molecule type" value="Genomic_DNA"/>
</dbReference>
<accession>A0A8G2EU29</accession>
<evidence type="ECO:0000313" key="3">
    <source>
        <dbReference type="Proteomes" id="UP000198615"/>
    </source>
</evidence>
<feature type="region of interest" description="Disordered" evidence="1">
    <location>
        <begin position="106"/>
        <end position="143"/>
    </location>
</feature>
<protein>
    <submittedName>
        <fullName evidence="2">Uncharacterized protein</fullName>
    </submittedName>
</protein>
<dbReference type="Proteomes" id="UP000198615">
    <property type="component" value="Unassembled WGS sequence"/>
</dbReference>
<feature type="compositionally biased region" description="Gly residues" evidence="1">
    <location>
        <begin position="119"/>
        <end position="128"/>
    </location>
</feature>
<gene>
    <name evidence="2" type="ORF">SAMN05660686_00370</name>
</gene>
<evidence type="ECO:0000256" key="1">
    <source>
        <dbReference type="SAM" id="MobiDB-lite"/>
    </source>
</evidence>
<keyword evidence="3" id="KW-1185">Reference proteome</keyword>
<dbReference type="RefSeq" id="WP_175474063.1">
    <property type="nucleotide sequence ID" value="NZ_FNBW01000001.1"/>
</dbReference>
<organism evidence="2 3">
    <name type="scientific">Thalassobaculum litoreum DSM 18839</name>
    <dbReference type="NCBI Taxonomy" id="1123362"/>
    <lineage>
        <taxon>Bacteria</taxon>
        <taxon>Pseudomonadati</taxon>
        <taxon>Pseudomonadota</taxon>
        <taxon>Alphaproteobacteria</taxon>
        <taxon>Rhodospirillales</taxon>
        <taxon>Thalassobaculaceae</taxon>
        <taxon>Thalassobaculum</taxon>
    </lineage>
</organism>
<evidence type="ECO:0000313" key="2">
    <source>
        <dbReference type="EMBL" id="SDF12902.1"/>
    </source>
</evidence>
<name>A0A8G2EU29_9PROT</name>
<dbReference type="AlphaFoldDB" id="A0A8G2EU29"/>
<proteinExistence type="predicted"/>